<proteinExistence type="predicted"/>
<protein>
    <submittedName>
        <fullName evidence="1">Uncharacterized protein</fullName>
    </submittedName>
</protein>
<evidence type="ECO:0000313" key="2">
    <source>
        <dbReference type="Proteomes" id="UP001278050"/>
    </source>
</evidence>
<evidence type="ECO:0000313" key="1">
    <source>
        <dbReference type="EMBL" id="MDX5993498.1"/>
    </source>
</evidence>
<keyword evidence="2" id="KW-1185">Reference proteome</keyword>
<sequence>MAKYAVYSRDEVVGYSELESGDPPMGVAFGTFTPSNAYITIQRECITNHANQSALKLSVRSEAGVVIQCSGVSILDYSAEADSSLIEVNVLGIPSALYEKLFPEHVIAYARQFN</sequence>
<name>A0ABU4Q0U8_9GAMM</name>
<dbReference type="EMBL" id="JAWXXP010000001">
    <property type="protein sequence ID" value="MDX5993498.1"/>
    <property type="molecule type" value="Genomic_DNA"/>
</dbReference>
<reference evidence="1 2" key="1">
    <citation type="submission" date="2023-11" db="EMBL/GenBank/DDBJ databases">
        <title>MicrobeMod: A computational toolkit for identifying prokaryotic methylation and restriction-modification with nanopore sequencing.</title>
        <authorList>
            <person name="Crits-Christoph A."/>
            <person name="Kang S.C."/>
            <person name="Lee H."/>
            <person name="Ostrov N."/>
        </authorList>
    </citation>
    <scope>NUCLEOTIDE SEQUENCE [LARGE SCALE GENOMIC DNA]</scope>
    <source>
        <strain evidence="1 2">ATCC BAA-571</strain>
    </source>
</reference>
<accession>A0ABU4Q0U8</accession>
<dbReference type="RefSeq" id="WP_238380625.1">
    <property type="nucleotide sequence ID" value="NZ_CBCSET010000012.1"/>
</dbReference>
<gene>
    <name evidence="1" type="ORF">SIM71_15625</name>
</gene>
<comment type="caution">
    <text evidence="1">The sequence shown here is derived from an EMBL/GenBank/DDBJ whole genome shotgun (WGS) entry which is preliminary data.</text>
</comment>
<dbReference type="Proteomes" id="UP001278050">
    <property type="component" value="Unassembled WGS sequence"/>
</dbReference>
<organism evidence="1 2">
    <name type="scientific">Ectopseudomonas alcaliphila</name>
    <dbReference type="NCBI Taxonomy" id="101564"/>
    <lineage>
        <taxon>Bacteria</taxon>
        <taxon>Pseudomonadati</taxon>
        <taxon>Pseudomonadota</taxon>
        <taxon>Gammaproteobacteria</taxon>
        <taxon>Pseudomonadales</taxon>
        <taxon>Pseudomonadaceae</taxon>
        <taxon>Ectopseudomonas</taxon>
    </lineage>
</organism>